<evidence type="ECO:0000256" key="6">
    <source>
        <dbReference type="RuleBase" id="RU003330"/>
    </source>
</evidence>
<dbReference type="Pfam" id="PF00406">
    <property type="entry name" value="ADK"/>
    <property type="match status" value="1"/>
</dbReference>
<dbReference type="InterPro" id="IPR007862">
    <property type="entry name" value="Adenylate_kinase_lid-dom"/>
</dbReference>
<feature type="binding site" evidence="5">
    <location>
        <position position="150"/>
    </location>
    <ligand>
        <name>Zn(2+)</name>
        <dbReference type="ChEBI" id="CHEBI:29105"/>
        <note>structural</note>
    </ligand>
</feature>
<dbReference type="GO" id="GO:0004017">
    <property type="term" value="F:AMP kinase activity"/>
    <property type="evidence" value="ECO:0007669"/>
    <property type="project" value="UniProtKB-UniRule"/>
</dbReference>
<dbReference type="PRINTS" id="PR00094">
    <property type="entry name" value="ADENYLTKNASE"/>
</dbReference>
<keyword evidence="1 5" id="KW-0808">Transferase</keyword>
<comment type="pathway">
    <text evidence="5">Purine metabolism; AMP biosynthesis via salvage pathway; AMP from ADP: step 1/1.</text>
</comment>
<reference evidence="9" key="1">
    <citation type="journal article" date="2015" name="ISME J.">
        <title>Aquifer environment selects for microbial species cohorts in sediment and groundwater.</title>
        <authorList>
            <person name="Hug L.A."/>
            <person name="Thomas B.C."/>
            <person name="Brown C.T."/>
            <person name="Frischkorn K.R."/>
            <person name="Williams K.H."/>
            <person name="Tringe S.G."/>
            <person name="Banfield J.F."/>
        </authorList>
    </citation>
    <scope>NUCLEOTIDE SEQUENCE</scope>
</reference>
<keyword evidence="4 5" id="KW-0418">Kinase</keyword>
<dbReference type="NCBIfam" id="TIGR01351">
    <property type="entry name" value="adk"/>
    <property type="match status" value="1"/>
</dbReference>
<dbReference type="EMBL" id="KT006945">
    <property type="protein sequence ID" value="AKQ00975.1"/>
    <property type="molecule type" value="Genomic_DNA"/>
</dbReference>
<evidence type="ECO:0000259" key="8">
    <source>
        <dbReference type="Pfam" id="PF05191"/>
    </source>
</evidence>
<dbReference type="GO" id="GO:0008270">
    <property type="term" value="F:zinc ion binding"/>
    <property type="evidence" value="ECO:0007669"/>
    <property type="project" value="UniProtKB-UniRule"/>
</dbReference>
<feature type="binding site" evidence="5">
    <location>
        <position position="130"/>
    </location>
    <ligand>
        <name>Zn(2+)</name>
        <dbReference type="ChEBI" id="CHEBI:29105"/>
        <note>structural</note>
    </ligand>
</feature>
<feature type="binding site" evidence="5">
    <location>
        <position position="92"/>
    </location>
    <ligand>
        <name>AMP</name>
        <dbReference type="ChEBI" id="CHEBI:456215"/>
    </ligand>
</feature>
<comment type="subcellular location">
    <subcellularLocation>
        <location evidence="5 7">Cytoplasm</location>
    </subcellularLocation>
</comment>
<dbReference type="InterPro" id="IPR000850">
    <property type="entry name" value="Adenylat/UMP-CMP_kin"/>
</dbReference>
<keyword evidence="5" id="KW-0963">Cytoplasm</keyword>
<dbReference type="InterPro" id="IPR033690">
    <property type="entry name" value="Adenylat_kinase_CS"/>
</dbReference>
<dbReference type="FunFam" id="3.40.50.300:FF:000106">
    <property type="entry name" value="Adenylate kinase mitochondrial"/>
    <property type="match status" value="1"/>
</dbReference>
<evidence type="ECO:0000256" key="5">
    <source>
        <dbReference type="HAMAP-Rule" id="MF_00235"/>
    </source>
</evidence>
<feature type="binding site" evidence="5">
    <location>
        <position position="36"/>
    </location>
    <ligand>
        <name>AMP</name>
        <dbReference type="ChEBI" id="CHEBI:456215"/>
    </ligand>
</feature>
<dbReference type="NCBIfam" id="NF011100">
    <property type="entry name" value="PRK14527.1"/>
    <property type="match status" value="1"/>
</dbReference>
<dbReference type="UniPathway" id="UPA00588">
    <property type="reaction ID" value="UER00649"/>
</dbReference>
<dbReference type="GO" id="GO:0005737">
    <property type="term" value="C:cytoplasm"/>
    <property type="evidence" value="ECO:0007669"/>
    <property type="project" value="UniProtKB-SubCell"/>
</dbReference>
<dbReference type="SUPFAM" id="SSF52540">
    <property type="entry name" value="P-loop containing nucleoside triphosphate hydrolases"/>
    <property type="match status" value="1"/>
</dbReference>
<feature type="binding site" evidence="5">
    <location>
        <position position="160"/>
    </location>
    <ligand>
        <name>AMP</name>
        <dbReference type="ChEBI" id="CHEBI:456215"/>
    </ligand>
</feature>
<keyword evidence="5 7" id="KW-0067">ATP-binding</keyword>
<dbReference type="NCBIfam" id="NF001380">
    <property type="entry name" value="PRK00279.1-2"/>
    <property type="match status" value="1"/>
</dbReference>
<feature type="domain" description="Adenylate kinase active site lid" evidence="8">
    <location>
        <begin position="127"/>
        <end position="162"/>
    </location>
</feature>
<dbReference type="GO" id="GO:0005524">
    <property type="term" value="F:ATP binding"/>
    <property type="evidence" value="ECO:0007669"/>
    <property type="project" value="UniProtKB-UniRule"/>
</dbReference>
<dbReference type="CDD" id="cd01428">
    <property type="entry name" value="ADK"/>
    <property type="match status" value="1"/>
</dbReference>
<feature type="binding site" evidence="5">
    <location>
        <position position="133"/>
    </location>
    <ligand>
        <name>Zn(2+)</name>
        <dbReference type="ChEBI" id="CHEBI:29105"/>
        <note>structural</note>
    </ligand>
</feature>
<dbReference type="PROSITE" id="PS00113">
    <property type="entry name" value="ADENYLATE_KINASE"/>
    <property type="match status" value="1"/>
</dbReference>
<dbReference type="AlphaFoldDB" id="A0A0H4T2R6"/>
<feature type="binding site" evidence="5">
    <location>
        <begin position="10"/>
        <end position="15"/>
    </location>
    <ligand>
        <name>ATP</name>
        <dbReference type="ChEBI" id="CHEBI:30616"/>
    </ligand>
</feature>
<feature type="binding site" evidence="5">
    <location>
        <begin position="85"/>
        <end position="88"/>
    </location>
    <ligand>
        <name>AMP</name>
        <dbReference type="ChEBI" id="CHEBI:456215"/>
    </ligand>
</feature>
<feature type="binding site" evidence="5">
    <location>
        <position position="171"/>
    </location>
    <ligand>
        <name>AMP</name>
        <dbReference type="ChEBI" id="CHEBI:456215"/>
    </ligand>
</feature>
<feature type="binding site" evidence="5">
    <location>
        <begin position="57"/>
        <end position="59"/>
    </location>
    <ligand>
        <name>AMP</name>
        <dbReference type="ChEBI" id="CHEBI:456215"/>
    </ligand>
</feature>
<feature type="region of interest" description="LID" evidence="5">
    <location>
        <begin position="126"/>
        <end position="163"/>
    </location>
</feature>
<keyword evidence="2 5" id="KW-0545">Nucleotide biosynthesis</keyword>
<dbReference type="EC" id="2.7.4.3" evidence="5 7"/>
<dbReference type="HAMAP" id="MF_00235">
    <property type="entry name" value="Adenylate_kinase_Adk"/>
    <property type="match status" value="1"/>
</dbReference>
<gene>
    <name evidence="5" type="primary">adk</name>
</gene>
<comment type="similarity">
    <text evidence="5 6">Belongs to the adenylate kinase family.</text>
</comment>
<feature type="region of interest" description="NMP" evidence="5">
    <location>
        <begin position="30"/>
        <end position="59"/>
    </location>
</feature>
<comment type="domain">
    <text evidence="5">Consists of three domains, a large central CORE domain and two small peripheral domains, NMPbind and LID, which undergo movements during catalysis. The LID domain closes over the site of phosphoryl transfer upon ATP binding. Assembling and dissambling the active center during each catalytic cycle provides an effective means to prevent ATP hydrolysis. Some bacteria have evolved a zinc-coordinating structure that stabilizes the LID domain.</text>
</comment>
<accession>A0A0H4T2R6</accession>
<protein>
    <recommendedName>
        <fullName evidence="5 7">Adenylate kinase</fullName>
        <shortName evidence="5">AK</shortName>
        <ecNumber evidence="5 7">2.7.4.3</ecNumber>
    </recommendedName>
    <alternativeName>
        <fullName evidence="5">ATP-AMP transphosphorylase</fullName>
    </alternativeName>
    <alternativeName>
        <fullName evidence="5">ATP:AMP phosphotransferase</fullName>
    </alternativeName>
    <alternativeName>
        <fullName evidence="5">Adenylate monophosphate kinase</fullName>
    </alternativeName>
</protein>
<dbReference type="InterPro" id="IPR006259">
    <property type="entry name" value="Adenyl_kin_sub"/>
</dbReference>
<dbReference type="NCBIfam" id="NF001381">
    <property type="entry name" value="PRK00279.1-3"/>
    <property type="match status" value="1"/>
</dbReference>
<comment type="subunit">
    <text evidence="5 7">Monomer.</text>
</comment>
<feature type="binding site" evidence="5">
    <location>
        <position position="199"/>
    </location>
    <ligand>
        <name>ATP</name>
        <dbReference type="ChEBI" id="CHEBI:30616"/>
    </ligand>
</feature>
<keyword evidence="3 5" id="KW-0547">Nucleotide-binding</keyword>
<evidence type="ECO:0000313" key="9">
    <source>
        <dbReference type="EMBL" id="AKQ00975.1"/>
    </source>
</evidence>
<evidence type="ECO:0000256" key="4">
    <source>
        <dbReference type="ARBA" id="ARBA00022777"/>
    </source>
</evidence>
<evidence type="ECO:0000256" key="3">
    <source>
        <dbReference type="ARBA" id="ARBA00022741"/>
    </source>
</evidence>
<dbReference type="Gene3D" id="3.40.50.300">
    <property type="entry name" value="P-loop containing nucleotide triphosphate hydrolases"/>
    <property type="match status" value="1"/>
</dbReference>
<evidence type="ECO:0000256" key="1">
    <source>
        <dbReference type="ARBA" id="ARBA00022679"/>
    </source>
</evidence>
<comment type="function">
    <text evidence="5">Catalyzes the reversible transfer of the terminal phosphate group between ATP and AMP. Plays an important role in cellular energy homeostasis and in adenine nucleotide metabolism.</text>
</comment>
<evidence type="ECO:0000256" key="2">
    <source>
        <dbReference type="ARBA" id="ARBA00022727"/>
    </source>
</evidence>
<comment type="catalytic activity">
    <reaction evidence="5 7">
        <text>AMP + ATP = 2 ADP</text>
        <dbReference type="Rhea" id="RHEA:12973"/>
        <dbReference type="ChEBI" id="CHEBI:30616"/>
        <dbReference type="ChEBI" id="CHEBI:456215"/>
        <dbReference type="ChEBI" id="CHEBI:456216"/>
        <dbReference type="EC" id="2.7.4.3"/>
    </reaction>
</comment>
<proteinExistence type="inferred from homology"/>
<evidence type="ECO:0000256" key="7">
    <source>
        <dbReference type="RuleBase" id="RU003331"/>
    </source>
</evidence>
<keyword evidence="5" id="KW-0862">Zinc</keyword>
<dbReference type="InterPro" id="IPR027417">
    <property type="entry name" value="P-loop_NTPase"/>
</dbReference>
<feature type="binding site" evidence="5">
    <location>
        <position position="153"/>
    </location>
    <ligand>
        <name>Zn(2+)</name>
        <dbReference type="ChEBI" id="CHEBI:29105"/>
        <note>structural</note>
    </ligand>
</feature>
<sequence length="222" mass="24469">MNIILLGAPGAGKGTQGNILSEKFRIPQISTGDILRANVRSKTQLGLKAKEYMDKGALVPDDIVVGMVVDRINEEDAKSGFILDGFPRNINQAEVLEKTLFSMGKSIGSVIGIEVDRKELIRRLSGRRVCRKCGASYHTIFNPPVNIGMCDKCGSEIYQRDDDKEDTIEARLKVYEQETYPLVEYYSTKGLYRAVDGKGSVDQITMTIVGAIEQGSDNNKVS</sequence>
<feature type="binding site" evidence="5">
    <location>
        <position position="127"/>
    </location>
    <ligand>
        <name>ATP</name>
        <dbReference type="ChEBI" id="CHEBI:30616"/>
    </ligand>
</feature>
<keyword evidence="5" id="KW-0479">Metal-binding</keyword>
<organism evidence="9">
    <name type="scientific">uncultured delta proteobacterium Rifle_16ft_4_minimus_12842</name>
    <dbReference type="NCBI Taxonomy" id="1665174"/>
    <lineage>
        <taxon>Bacteria</taxon>
        <taxon>Deltaproteobacteria</taxon>
        <taxon>environmental samples</taxon>
    </lineage>
</organism>
<dbReference type="GO" id="GO:0044209">
    <property type="term" value="P:AMP salvage"/>
    <property type="evidence" value="ECO:0007669"/>
    <property type="project" value="UniProtKB-UniRule"/>
</dbReference>
<feature type="binding site" evidence="5">
    <location>
        <position position="31"/>
    </location>
    <ligand>
        <name>AMP</name>
        <dbReference type="ChEBI" id="CHEBI:456215"/>
    </ligand>
</feature>
<feature type="binding site" evidence="5">
    <location>
        <begin position="136"/>
        <end position="137"/>
    </location>
    <ligand>
        <name>ATP</name>
        <dbReference type="ChEBI" id="CHEBI:30616"/>
    </ligand>
</feature>
<dbReference type="Pfam" id="PF05191">
    <property type="entry name" value="ADK_lid"/>
    <property type="match status" value="1"/>
</dbReference>
<name>A0A0H4T2R6_9DELT</name>
<dbReference type="PANTHER" id="PTHR23359">
    <property type="entry name" value="NUCLEOTIDE KINASE"/>
    <property type="match status" value="1"/>
</dbReference>